<evidence type="ECO:0000256" key="3">
    <source>
        <dbReference type="SAM" id="MobiDB-lite"/>
    </source>
</evidence>
<dbReference type="EMBL" id="KI630433">
    <property type="protein sequence ID" value="EYU40034.1"/>
    <property type="molecule type" value="Genomic_DNA"/>
</dbReference>
<dbReference type="eggNOG" id="ENOG502QRRG">
    <property type="taxonomic scope" value="Eukaryota"/>
</dbReference>
<dbReference type="GO" id="GO:0005856">
    <property type="term" value="C:cytoskeleton"/>
    <property type="evidence" value="ECO:0000318"/>
    <property type="project" value="GO_Central"/>
</dbReference>
<feature type="coiled-coil region" evidence="2">
    <location>
        <begin position="181"/>
        <end position="216"/>
    </location>
</feature>
<keyword evidence="1 2" id="KW-0175">Coiled coil</keyword>
<evidence type="ECO:0000313" key="5">
    <source>
        <dbReference type="EMBL" id="EYU40034.1"/>
    </source>
</evidence>
<protein>
    <recommendedName>
        <fullName evidence="4">NAB domain-containing protein</fullName>
    </recommendedName>
</protein>
<dbReference type="PANTHER" id="PTHR47357">
    <property type="entry name" value="COP1-INTERACTIVE PROTEIN 1"/>
    <property type="match status" value="1"/>
</dbReference>
<evidence type="ECO:0000256" key="1">
    <source>
        <dbReference type="ARBA" id="ARBA00023054"/>
    </source>
</evidence>
<feature type="domain" description="NAB" evidence="4">
    <location>
        <begin position="22"/>
        <end position="99"/>
    </location>
</feature>
<feature type="coiled-coil region" evidence="2">
    <location>
        <begin position="647"/>
        <end position="681"/>
    </location>
</feature>
<evidence type="ECO:0000313" key="6">
    <source>
        <dbReference type="Proteomes" id="UP000030748"/>
    </source>
</evidence>
<feature type="non-terminal residue" evidence="5">
    <location>
        <position position="1"/>
    </location>
</feature>
<accession>A0A022RJ68</accession>
<reference evidence="5 6" key="1">
    <citation type="journal article" date="2013" name="Proc. Natl. Acad. Sci. U.S.A.">
        <title>Fine-scale variation in meiotic recombination in Mimulus inferred from population shotgun sequencing.</title>
        <authorList>
            <person name="Hellsten U."/>
            <person name="Wright K.M."/>
            <person name="Jenkins J."/>
            <person name="Shu S."/>
            <person name="Yuan Y."/>
            <person name="Wessler S.R."/>
            <person name="Schmutz J."/>
            <person name="Willis J.H."/>
            <person name="Rokhsar D.S."/>
        </authorList>
    </citation>
    <scope>NUCLEOTIDE SEQUENCE [LARGE SCALE GENOMIC DNA]</scope>
    <source>
        <strain evidence="6">cv. DUN x IM62</strain>
    </source>
</reference>
<name>A0A022RJ68_ERYGU</name>
<sequence length="718" mass="84000">SSNSNSRDDKASVGRIDEVVRESHRSRERRTAEIGKNSNIMLHAEIESKVKRTLKLAKNINNNKDANMKKKSELIHLVEDFHHHYESLYSMYEDLRGEVKNNVRFEDNASSSSSSSSSPPDSEAYYSPVERIVKNDENTPDQIYNINQESETSDVEDTTILKDKLTSSSEVKEASTFGSKSQEFNEILEDLTMEEKEEERENTRKKLDQMRDLEATVVDLKIEVETLCTHRRALEEQIVFKCNETTQMQEKISRLESRISEQEENEKDFLSKISDFVEKNKILHLEKGELEEIAKERCDQVKGLTEQVNSLKIHKSELELELKKKSAEISECVHQIENPTNEDTIEDDGSLKVNKVINDLEIEVRSLSSKNKELEDEIKRINHEAKEQRGKISELKTSLSVKENELSTQQKKHKAIQNDLSAKIELLNENIKNHEKKSEALLKDKDELEKEKREFITSKSQLEKKNTELIKKISDQQKTLLELGEAMSKIKQENEDAQTKILLGSKSNINFVERKVEEMAEEFRKQFEDKYRILSRRIRVAEQLHVENKEWYLKTKDAYEQETKELKERFKDVTDMSVTANDFLVSLDSLALKFEECNANFMNRISKSSCELKFAKDWARRKNKALVHVKEDLDCLLIQLDDKEGEILVYREKVWKLENKVRELEKVIKEREDGMLGLQEEKREAIRQLCVWIDYHRSRSDYYMKMLSEINPGRRKSS</sequence>
<dbReference type="GO" id="GO:0005200">
    <property type="term" value="F:structural constituent of cytoskeleton"/>
    <property type="evidence" value="ECO:0000318"/>
    <property type="project" value="GO_Central"/>
</dbReference>
<gene>
    <name evidence="5" type="ORF">MIMGU_mgv1a020685mg</name>
</gene>
<dbReference type="InterPro" id="IPR011684">
    <property type="entry name" value="NAB"/>
</dbReference>
<proteinExistence type="predicted"/>
<keyword evidence="6" id="KW-1185">Reference proteome</keyword>
<evidence type="ECO:0000256" key="2">
    <source>
        <dbReference type="SAM" id="Coils"/>
    </source>
</evidence>
<organism evidence="5 6">
    <name type="scientific">Erythranthe guttata</name>
    <name type="common">Yellow monkey flower</name>
    <name type="synonym">Mimulus guttatus</name>
    <dbReference type="NCBI Taxonomy" id="4155"/>
    <lineage>
        <taxon>Eukaryota</taxon>
        <taxon>Viridiplantae</taxon>
        <taxon>Streptophyta</taxon>
        <taxon>Embryophyta</taxon>
        <taxon>Tracheophyta</taxon>
        <taxon>Spermatophyta</taxon>
        <taxon>Magnoliopsida</taxon>
        <taxon>eudicotyledons</taxon>
        <taxon>Gunneridae</taxon>
        <taxon>Pentapetalae</taxon>
        <taxon>asterids</taxon>
        <taxon>lamiids</taxon>
        <taxon>Lamiales</taxon>
        <taxon>Phrymaceae</taxon>
        <taxon>Erythranthe</taxon>
    </lineage>
</organism>
<feature type="coiled-coil region" evidence="2">
    <location>
        <begin position="524"/>
        <end position="576"/>
    </location>
</feature>
<dbReference type="Proteomes" id="UP000030748">
    <property type="component" value="Unassembled WGS sequence"/>
</dbReference>
<feature type="coiled-coil region" evidence="2">
    <location>
        <begin position="301"/>
        <end position="500"/>
    </location>
</feature>
<feature type="region of interest" description="Disordered" evidence="3">
    <location>
        <begin position="1"/>
        <end position="33"/>
    </location>
</feature>
<dbReference type="PANTHER" id="PTHR47357:SF4">
    <property type="entry name" value="MYOSIN HEAVY CHAIN-LIKE PROTEIN"/>
    <property type="match status" value="1"/>
</dbReference>
<dbReference type="Gene3D" id="1.10.287.1490">
    <property type="match status" value="1"/>
</dbReference>
<dbReference type="GO" id="GO:0003779">
    <property type="term" value="F:actin binding"/>
    <property type="evidence" value="ECO:0007669"/>
    <property type="project" value="InterPro"/>
</dbReference>
<dbReference type="PROSITE" id="PS51774">
    <property type="entry name" value="NAB"/>
    <property type="match status" value="1"/>
</dbReference>
<dbReference type="AlphaFoldDB" id="A0A022RJ68"/>
<feature type="coiled-coil region" evidence="2">
    <location>
        <begin position="245"/>
        <end position="272"/>
    </location>
</feature>
<evidence type="ECO:0000259" key="4">
    <source>
        <dbReference type="PROSITE" id="PS51774"/>
    </source>
</evidence>